<accession>A0A9X9Q221</accession>
<keyword evidence="3" id="KW-1185">Reference proteome</keyword>
<sequence>TLAALCHLVPQPPGEASVIAFQHSSACLCHDRILDMDGPRESSVLLQFPRGNSEASRRSSVPFSHISSGPQGSAHPP</sequence>
<feature type="compositionally biased region" description="Polar residues" evidence="1">
    <location>
        <begin position="58"/>
        <end position="71"/>
    </location>
</feature>
<protein>
    <submittedName>
        <fullName evidence="2">Uncharacterized protein</fullName>
    </submittedName>
</protein>
<proteinExistence type="predicted"/>
<evidence type="ECO:0000313" key="2">
    <source>
        <dbReference type="EMBL" id="VCW97521.1"/>
    </source>
</evidence>
<dbReference type="EMBL" id="CYRY02022069">
    <property type="protein sequence ID" value="VCW97521.1"/>
    <property type="molecule type" value="Genomic_DNA"/>
</dbReference>
<dbReference type="Proteomes" id="UP000269945">
    <property type="component" value="Unassembled WGS sequence"/>
</dbReference>
<organism evidence="2 3">
    <name type="scientific">Gulo gulo</name>
    <name type="common">Wolverine</name>
    <name type="synonym">Gluton</name>
    <dbReference type="NCBI Taxonomy" id="48420"/>
    <lineage>
        <taxon>Eukaryota</taxon>
        <taxon>Metazoa</taxon>
        <taxon>Chordata</taxon>
        <taxon>Craniata</taxon>
        <taxon>Vertebrata</taxon>
        <taxon>Euteleostomi</taxon>
        <taxon>Mammalia</taxon>
        <taxon>Eutheria</taxon>
        <taxon>Laurasiatheria</taxon>
        <taxon>Carnivora</taxon>
        <taxon>Caniformia</taxon>
        <taxon>Musteloidea</taxon>
        <taxon>Mustelidae</taxon>
        <taxon>Guloninae</taxon>
        <taxon>Gulo</taxon>
    </lineage>
</organism>
<evidence type="ECO:0000256" key="1">
    <source>
        <dbReference type="SAM" id="MobiDB-lite"/>
    </source>
</evidence>
<evidence type="ECO:0000313" key="3">
    <source>
        <dbReference type="Proteomes" id="UP000269945"/>
    </source>
</evidence>
<feature type="region of interest" description="Disordered" evidence="1">
    <location>
        <begin position="49"/>
        <end position="77"/>
    </location>
</feature>
<feature type="non-terminal residue" evidence="2">
    <location>
        <position position="1"/>
    </location>
</feature>
<dbReference type="AlphaFoldDB" id="A0A9X9Q221"/>
<comment type="caution">
    <text evidence="2">The sequence shown here is derived from an EMBL/GenBank/DDBJ whole genome shotgun (WGS) entry which is preliminary data.</text>
</comment>
<name>A0A9X9Q221_GULGU</name>
<gene>
    <name evidence="2" type="ORF">BN2614_LOCUS1</name>
</gene>
<reference evidence="2 3" key="1">
    <citation type="submission" date="2018-10" db="EMBL/GenBank/DDBJ databases">
        <authorList>
            <person name="Ekblom R."/>
            <person name="Jareborg N."/>
        </authorList>
    </citation>
    <scope>NUCLEOTIDE SEQUENCE [LARGE SCALE GENOMIC DNA]</scope>
    <source>
        <tissue evidence="2">Muscle</tissue>
    </source>
</reference>